<dbReference type="InterPro" id="IPR036390">
    <property type="entry name" value="WH_DNA-bd_sf"/>
</dbReference>
<dbReference type="InterPro" id="IPR023187">
    <property type="entry name" value="Tscrpt_reg_MarR-type_CS"/>
</dbReference>
<dbReference type="PANTHER" id="PTHR42756:SF1">
    <property type="entry name" value="TRANSCRIPTIONAL REPRESSOR OF EMRAB OPERON"/>
    <property type="match status" value="1"/>
</dbReference>
<dbReference type="RefSeq" id="WP_205121755.1">
    <property type="nucleotide sequence ID" value="NZ_JAFBCM010000001.1"/>
</dbReference>
<dbReference type="Pfam" id="PF01047">
    <property type="entry name" value="MarR"/>
    <property type="match status" value="1"/>
</dbReference>
<proteinExistence type="predicted"/>
<feature type="domain" description="HTH marR-type" evidence="4">
    <location>
        <begin position="1"/>
        <end position="145"/>
    </location>
</feature>
<keyword evidence="6" id="KW-1185">Reference proteome</keyword>
<evidence type="ECO:0000313" key="5">
    <source>
        <dbReference type="EMBL" id="MFC3766746.1"/>
    </source>
</evidence>
<evidence type="ECO:0000313" key="6">
    <source>
        <dbReference type="Proteomes" id="UP001595699"/>
    </source>
</evidence>
<accession>A0ABV7YPX4</accession>
<dbReference type="InterPro" id="IPR036388">
    <property type="entry name" value="WH-like_DNA-bd_sf"/>
</dbReference>
<keyword evidence="2" id="KW-0238">DNA-binding</keyword>
<keyword evidence="3" id="KW-0804">Transcription</keyword>
<evidence type="ECO:0000256" key="1">
    <source>
        <dbReference type="ARBA" id="ARBA00023015"/>
    </source>
</evidence>
<comment type="caution">
    <text evidence="5">The sequence shown here is derived from an EMBL/GenBank/DDBJ whole genome shotgun (WGS) entry which is preliminary data.</text>
</comment>
<gene>
    <name evidence="5" type="ORF">ACFOUW_38375</name>
</gene>
<evidence type="ECO:0000259" key="4">
    <source>
        <dbReference type="PROSITE" id="PS50995"/>
    </source>
</evidence>
<dbReference type="SMART" id="SM00347">
    <property type="entry name" value="HTH_MARR"/>
    <property type="match status" value="1"/>
</dbReference>
<evidence type="ECO:0000256" key="2">
    <source>
        <dbReference type="ARBA" id="ARBA00023125"/>
    </source>
</evidence>
<protein>
    <submittedName>
        <fullName evidence="5">MarR family transcriptional regulator</fullName>
    </submittedName>
</protein>
<dbReference type="PROSITE" id="PS01117">
    <property type="entry name" value="HTH_MARR_1"/>
    <property type="match status" value="1"/>
</dbReference>
<keyword evidence="1" id="KW-0805">Transcription regulation</keyword>
<organism evidence="5 6">
    <name type="scientific">Tenggerimyces flavus</name>
    <dbReference type="NCBI Taxonomy" id="1708749"/>
    <lineage>
        <taxon>Bacteria</taxon>
        <taxon>Bacillati</taxon>
        <taxon>Actinomycetota</taxon>
        <taxon>Actinomycetes</taxon>
        <taxon>Propionibacteriales</taxon>
        <taxon>Nocardioidaceae</taxon>
        <taxon>Tenggerimyces</taxon>
    </lineage>
</organism>
<sequence length="153" mass="16327">MVDQTLQAGHSLEATATVVELASLSLVELTLKALSASSTLSVLQVRALLTADQHGPISLSDLANGLDISLPSASRLTGRLVEDGLLLRRTHNHDRRLIQLKPSARGRRLLERLRNARQASIQTGLADMTDADRTALATGLASFSRAVNANDPS</sequence>
<dbReference type="PANTHER" id="PTHR42756">
    <property type="entry name" value="TRANSCRIPTIONAL REGULATOR, MARR"/>
    <property type="match status" value="1"/>
</dbReference>
<name>A0ABV7YPX4_9ACTN</name>
<dbReference type="Gene3D" id="1.10.10.10">
    <property type="entry name" value="Winged helix-like DNA-binding domain superfamily/Winged helix DNA-binding domain"/>
    <property type="match status" value="1"/>
</dbReference>
<reference evidence="6" key="1">
    <citation type="journal article" date="2019" name="Int. J. Syst. Evol. Microbiol.">
        <title>The Global Catalogue of Microorganisms (GCM) 10K type strain sequencing project: providing services to taxonomists for standard genome sequencing and annotation.</title>
        <authorList>
            <consortium name="The Broad Institute Genomics Platform"/>
            <consortium name="The Broad Institute Genome Sequencing Center for Infectious Disease"/>
            <person name="Wu L."/>
            <person name="Ma J."/>
        </authorList>
    </citation>
    <scope>NUCLEOTIDE SEQUENCE [LARGE SCALE GENOMIC DNA]</scope>
    <source>
        <strain evidence="6">CGMCC 4.7241</strain>
    </source>
</reference>
<dbReference type="SUPFAM" id="SSF46785">
    <property type="entry name" value="Winged helix' DNA-binding domain"/>
    <property type="match status" value="1"/>
</dbReference>
<dbReference type="PROSITE" id="PS50995">
    <property type="entry name" value="HTH_MARR_2"/>
    <property type="match status" value="1"/>
</dbReference>
<dbReference type="InterPro" id="IPR000835">
    <property type="entry name" value="HTH_MarR-typ"/>
</dbReference>
<dbReference type="EMBL" id="JBHRZH010000057">
    <property type="protein sequence ID" value="MFC3766746.1"/>
    <property type="molecule type" value="Genomic_DNA"/>
</dbReference>
<evidence type="ECO:0000256" key="3">
    <source>
        <dbReference type="ARBA" id="ARBA00023163"/>
    </source>
</evidence>
<dbReference type="Proteomes" id="UP001595699">
    <property type="component" value="Unassembled WGS sequence"/>
</dbReference>